<dbReference type="AlphaFoldDB" id="A0A8S3SWC0"/>
<dbReference type="OrthoDB" id="6159855at2759"/>
<accession>A0A8S3SWC0</accession>
<reference evidence="2" key="1">
    <citation type="submission" date="2021-03" db="EMBL/GenBank/DDBJ databases">
        <authorList>
            <person name="Bekaert M."/>
        </authorList>
    </citation>
    <scope>NUCLEOTIDE SEQUENCE</scope>
</reference>
<organism evidence="2 3">
    <name type="scientific">Mytilus edulis</name>
    <name type="common">Blue mussel</name>
    <dbReference type="NCBI Taxonomy" id="6550"/>
    <lineage>
        <taxon>Eukaryota</taxon>
        <taxon>Metazoa</taxon>
        <taxon>Spiralia</taxon>
        <taxon>Lophotrochozoa</taxon>
        <taxon>Mollusca</taxon>
        <taxon>Bivalvia</taxon>
        <taxon>Autobranchia</taxon>
        <taxon>Pteriomorphia</taxon>
        <taxon>Mytilida</taxon>
        <taxon>Mytiloidea</taxon>
        <taxon>Mytilidae</taxon>
        <taxon>Mytilinae</taxon>
        <taxon>Mytilus</taxon>
    </lineage>
</organism>
<proteinExistence type="predicted"/>
<name>A0A8S3SWC0_MYTED</name>
<feature type="region of interest" description="Disordered" evidence="1">
    <location>
        <begin position="140"/>
        <end position="175"/>
    </location>
</feature>
<keyword evidence="3" id="KW-1185">Reference proteome</keyword>
<dbReference type="Proteomes" id="UP000683360">
    <property type="component" value="Unassembled WGS sequence"/>
</dbReference>
<dbReference type="EMBL" id="CAJPWZ010001674">
    <property type="protein sequence ID" value="CAG2221061.1"/>
    <property type="molecule type" value="Genomic_DNA"/>
</dbReference>
<comment type="caution">
    <text evidence="2">The sequence shown here is derived from an EMBL/GenBank/DDBJ whole genome shotgun (WGS) entry which is preliminary data.</text>
</comment>
<evidence type="ECO:0000313" key="2">
    <source>
        <dbReference type="EMBL" id="CAG2221061.1"/>
    </source>
</evidence>
<sequence length="175" mass="19806">MPLPAYIYRVLRDDENTAEGLKARNPEANITPSSHIAGKRVSQYISTTANLEAATRFLGLAKDRSKKKRIIQKTSRIVKINVKRLKNVKIIDLSDPAVLDEHIPKDPKRPKYNSMFRNWATRYEEVLIEGPIPPECIETIEDEVASDNYDPSDYSENEDSVSSLSDDMSALSVKK</sequence>
<evidence type="ECO:0000313" key="3">
    <source>
        <dbReference type="Proteomes" id="UP000683360"/>
    </source>
</evidence>
<evidence type="ECO:0000256" key="1">
    <source>
        <dbReference type="SAM" id="MobiDB-lite"/>
    </source>
</evidence>
<gene>
    <name evidence="2" type="ORF">MEDL_34535</name>
</gene>
<protein>
    <submittedName>
        <fullName evidence="2">Uncharacterized protein</fullName>
    </submittedName>
</protein>